<keyword evidence="6" id="KW-1185">Reference proteome</keyword>
<dbReference type="AlphaFoldDB" id="A0A7X0DL43"/>
<keyword evidence="1 3" id="KW-0963">Cytoplasm</keyword>
<evidence type="ECO:0000256" key="3">
    <source>
        <dbReference type="HAMAP-Rule" id="MF_00187"/>
    </source>
</evidence>
<dbReference type="PIRSF" id="PIRSF015626">
    <property type="entry name" value="FdhD"/>
    <property type="match status" value="1"/>
</dbReference>
<evidence type="ECO:0000256" key="2">
    <source>
        <dbReference type="ARBA" id="ARBA00023150"/>
    </source>
</evidence>
<dbReference type="InterPro" id="IPR003786">
    <property type="entry name" value="FdhD"/>
</dbReference>
<dbReference type="SUPFAM" id="SSF53927">
    <property type="entry name" value="Cytidine deaminase-like"/>
    <property type="match status" value="1"/>
</dbReference>
<feature type="region of interest" description="Disordered" evidence="4">
    <location>
        <begin position="264"/>
        <end position="288"/>
    </location>
</feature>
<keyword evidence="2 3" id="KW-0501">Molybdenum cofactor biosynthesis</keyword>
<dbReference type="GO" id="GO:0097163">
    <property type="term" value="F:sulfur carrier activity"/>
    <property type="evidence" value="ECO:0007669"/>
    <property type="project" value="UniProtKB-UniRule"/>
</dbReference>
<gene>
    <name evidence="3" type="primary">fdhD</name>
    <name evidence="5" type="ORF">FHS48_000997</name>
</gene>
<accession>A0A7X0DL43</accession>
<evidence type="ECO:0000313" key="5">
    <source>
        <dbReference type="EMBL" id="MBB6209595.1"/>
    </source>
</evidence>
<evidence type="ECO:0000256" key="4">
    <source>
        <dbReference type="SAM" id="MobiDB-lite"/>
    </source>
</evidence>
<dbReference type="InterPro" id="IPR016193">
    <property type="entry name" value="Cytidine_deaminase-like"/>
</dbReference>
<dbReference type="GO" id="GO:0006777">
    <property type="term" value="P:Mo-molybdopterin cofactor biosynthetic process"/>
    <property type="evidence" value="ECO:0007669"/>
    <property type="project" value="UniProtKB-UniRule"/>
</dbReference>
<comment type="caution">
    <text evidence="3">Lacks conserved residue(s) required for the propagation of feature annotation.</text>
</comment>
<dbReference type="GO" id="GO:0016783">
    <property type="term" value="F:sulfurtransferase activity"/>
    <property type="evidence" value="ECO:0007669"/>
    <property type="project" value="InterPro"/>
</dbReference>
<reference evidence="5 6" key="1">
    <citation type="submission" date="2020-08" db="EMBL/GenBank/DDBJ databases">
        <title>Genomic Encyclopedia of Type Strains, Phase IV (KMG-IV): sequencing the most valuable type-strain genomes for metagenomic binning, comparative biology and taxonomic classification.</title>
        <authorList>
            <person name="Goeker M."/>
        </authorList>
    </citation>
    <scope>NUCLEOTIDE SEQUENCE [LARGE SCALE GENOMIC DNA]</scope>
    <source>
        <strain evidence="5 6">DSM 11590</strain>
    </source>
</reference>
<dbReference type="PANTHER" id="PTHR30592:SF1">
    <property type="entry name" value="SULFUR CARRIER PROTEIN FDHD"/>
    <property type="match status" value="1"/>
</dbReference>
<dbReference type="Gene3D" id="3.40.140.10">
    <property type="entry name" value="Cytidine Deaminase, domain 2"/>
    <property type="match status" value="1"/>
</dbReference>
<dbReference type="HAMAP" id="MF_00187">
    <property type="entry name" value="FdhD"/>
    <property type="match status" value="1"/>
</dbReference>
<dbReference type="EMBL" id="JACIIX010000002">
    <property type="protein sequence ID" value="MBB6209595.1"/>
    <property type="molecule type" value="Genomic_DNA"/>
</dbReference>
<feature type="active site" description="Cysteine persulfide intermediate" evidence="3">
    <location>
        <position position="116"/>
    </location>
</feature>
<comment type="subcellular location">
    <subcellularLocation>
        <location evidence="3">Cytoplasm</location>
    </subcellularLocation>
</comment>
<organism evidence="5 6">
    <name type="scientific">Novispirillum itersonii</name>
    <name type="common">Aquaspirillum itersonii</name>
    <dbReference type="NCBI Taxonomy" id="189"/>
    <lineage>
        <taxon>Bacteria</taxon>
        <taxon>Pseudomonadati</taxon>
        <taxon>Pseudomonadota</taxon>
        <taxon>Alphaproteobacteria</taxon>
        <taxon>Rhodospirillales</taxon>
        <taxon>Novispirillaceae</taxon>
        <taxon>Novispirillum</taxon>
    </lineage>
</organism>
<dbReference type="Pfam" id="PF02634">
    <property type="entry name" value="FdhD-NarQ"/>
    <property type="match status" value="1"/>
</dbReference>
<dbReference type="Proteomes" id="UP000544872">
    <property type="component" value="Unassembled WGS sequence"/>
</dbReference>
<evidence type="ECO:0000313" key="6">
    <source>
        <dbReference type="Proteomes" id="UP000544872"/>
    </source>
</evidence>
<dbReference type="PANTHER" id="PTHR30592">
    <property type="entry name" value="FORMATE DEHYDROGENASE"/>
    <property type="match status" value="1"/>
</dbReference>
<evidence type="ECO:0000256" key="1">
    <source>
        <dbReference type="ARBA" id="ARBA00022490"/>
    </source>
</evidence>
<comment type="caution">
    <text evidence="5">The sequence shown here is derived from an EMBL/GenBank/DDBJ whole genome shotgun (WGS) entry which is preliminary data.</text>
</comment>
<name>A0A7X0DL43_NOVIT</name>
<proteinExistence type="inferred from homology"/>
<dbReference type="GO" id="GO:0005737">
    <property type="term" value="C:cytoplasm"/>
    <property type="evidence" value="ECO:0007669"/>
    <property type="project" value="UniProtKB-SubCell"/>
</dbReference>
<comment type="function">
    <text evidence="3">Required for formate dehydrogenase (FDH) activity. Acts as a sulfur carrier protein that transfers sulfur from IscS to the molybdenum cofactor prior to its insertion into FDH.</text>
</comment>
<comment type="similarity">
    <text evidence="3">Belongs to the FdhD family.</text>
</comment>
<protein>
    <recommendedName>
        <fullName evidence="3">Sulfur carrier protein FdhD</fullName>
    </recommendedName>
</protein>
<dbReference type="Gene3D" id="3.10.20.10">
    <property type="match status" value="1"/>
</dbReference>
<sequence>MDQPDAVPGSVRVSGLRSQPAAPVPVAVDWLVPEEVPVAVTVNGSTLAVMMATPADLEDFAVGFALAEGVLSDPAAVEDIAVQEDCNGLVVHLSVTPAAVQEEAIRGRTLAGRSGCGLCGVDSLDGAVRWPGQRVTPLTVTADAVQKALMALPDHQPQNRLNRSVHAAAWCAPDGTVVLAREDVGRHNALDKVIGAMARAGRDPAAGFVVMTSRCSFELVQKAATAGIPVLATLSAPTALALRLAEAAGLTVLAAHRDGGVVRFSGGQAGQDEQSGPAGMPTGRDGRG</sequence>
<dbReference type="NCBIfam" id="TIGR00129">
    <property type="entry name" value="fdhD_narQ"/>
    <property type="match status" value="1"/>
</dbReference>